<dbReference type="AlphaFoldDB" id="A0A1N7LJM3"/>
<dbReference type="InterPro" id="IPR050490">
    <property type="entry name" value="Bact_solute-bd_prot1"/>
</dbReference>
<comment type="subcellular location">
    <subcellularLocation>
        <location evidence="1">Periplasm</location>
    </subcellularLocation>
</comment>
<gene>
    <name evidence="4" type="ORF">SAMN05421795_103128</name>
</gene>
<sequence length="477" mass="50658">MVKRDMICPARIRSVTRGLVGALLLAGGVSGGAMDAAAGGGAAGDLVFPPGADPRFHWDDLAALADHDLSGQTITILSPWTGPDKALVESVIAYFETATGARVLHGGSDSFEQQILIDAEAGSPPDIAVFPQPGLVADLAAKGHLRPMPADTADWLSAHYAAGDSWAGLARHAGPDGVPRLYAFPYKAELKSLVWYVPENFAEAGLSLPRSQEDLLALSDHLVRLGETPWCIGLGSGGATGWPATDWVEEFMLRLYPPQVYDAWVSHAIPFDDPRVIAAIEAFGAFVRTPGYVAGGPAAVAATDFRDSPAGLFTLPPRCWMHRQASFIPTFFPPGTQIGRDVDFFYFPAYADRDLGQPVLGQPVLGSGAFWARMSDAPAAAVFLSFLRSPLAHEIWMAQSGFLTPHRGVNPDLYGDPTLRKMGAILLGASLFRFDGSDLMPGAIGAGAFWTGMLDYVAGAPAAQVAAQIQKTWDSLD</sequence>
<proteinExistence type="inferred from homology"/>
<evidence type="ECO:0000313" key="5">
    <source>
        <dbReference type="Proteomes" id="UP000186098"/>
    </source>
</evidence>
<evidence type="ECO:0000313" key="4">
    <source>
        <dbReference type="EMBL" id="SIS73999.1"/>
    </source>
</evidence>
<comment type="similarity">
    <text evidence="2">Belongs to the bacterial solute-binding protein 1 family.</text>
</comment>
<dbReference type="PANTHER" id="PTHR43649">
    <property type="entry name" value="ARABINOSE-BINDING PROTEIN-RELATED"/>
    <property type="match status" value="1"/>
</dbReference>
<dbReference type="SUPFAM" id="SSF53850">
    <property type="entry name" value="Periplasmic binding protein-like II"/>
    <property type="match status" value="1"/>
</dbReference>
<evidence type="ECO:0000256" key="2">
    <source>
        <dbReference type="ARBA" id="ARBA00008520"/>
    </source>
</evidence>
<dbReference type="GO" id="GO:0042597">
    <property type="term" value="C:periplasmic space"/>
    <property type="evidence" value="ECO:0007669"/>
    <property type="project" value="UniProtKB-SubCell"/>
</dbReference>
<protein>
    <submittedName>
        <fullName evidence="4">Maltose-binding protein /trehalose-binding protein /sucrose-binding protein</fullName>
    </submittedName>
</protein>
<keyword evidence="3" id="KW-0813">Transport</keyword>
<dbReference type="Proteomes" id="UP000186098">
    <property type="component" value="Unassembled WGS sequence"/>
</dbReference>
<dbReference type="Gene3D" id="3.40.190.10">
    <property type="entry name" value="Periplasmic binding protein-like II"/>
    <property type="match status" value="2"/>
</dbReference>
<dbReference type="InterPro" id="IPR006059">
    <property type="entry name" value="SBP"/>
</dbReference>
<keyword evidence="5" id="KW-1185">Reference proteome</keyword>
<dbReference type="Pfam" id="PF01547">
    <property type="entry name" value="SBP_bac_1"/>
    <property type="match status" value="1"/>
</dbReference>
<accession>A0A1N7LJM3</accession>
<dbReference type="PANTHER" id="PTHR43649:SF29">
    <property type="entry name" value="OSMOPROTECTIVE COMPOUNDS-BINDING PROTEIN GGTB"/>
    <property type="match status" value="1"/>
</dbReference>
<dbReference type="STRING" id="407234.SAMN05421795_103128"/>
<name>A0A1N7LJM3_9RHOB</name>
<evidence type="ECO:0000256" key="1">
    <source>
        <dbReference type="ARBA" id="ARBA00004418"/>
    </source>
</evidence>
<evidence type="ECO:0000256" key="3">
    <source>
        <dbReference type="ARBA" id="ARBA00022448"/>
    </source>
</evidence>
<organism evidence="4 5">
    <name type="scientific">Phaeovulum vinaykumarii</name>
    <dbReference type="NCBI Taxonomy" id="407234"/>
    <lineage>
        <taxon>Bacteria</taxon>
        <taxon>Pseudomonadati</taxon>
        <taxon>Pseudomonadota</taxon>
        <taxon>Alphaproteobacteria</taxon>
        <taxon>Rhodobacterales</taxon>
        <taxon>Paracoccaceae</taxon>
        <taxon>Phaeovulum</taxon>
    </lineage>
</organism>
<dbReference type="EMBL" id="FTOM01000003">
    <property type="protein sequence ID" value="SIS73999.1"/>
    <property type="molecule type" value="Genomic_DNA"/>
</dbReference>
<reference evidence="5" key="1">
    <citation type="submission" date="2017-01" db="EMBL/GenBank/DDBJ databases">
        <authorList>
            <person name="Varghese N."/>
            <person name="Submissions S."/>
        </authorList>
    </citation>
    <scope>NUCLEOTIDE SEQUENCE [LARGE SCALE GENOMIC DNA]</scope>
    <source>
        <strain evidence="5">DSM 18714</strain>
    </source>
</reference>